<evidence type="ECO:0000256" key="1">
    <source>
        <dbReference type="ARBA" id="ARBA00004922"/>
    </source>
</evidence>
<dbReference type="GO" id="GO:0032580">
    <property type="term" value="C:Golgi cisterna membrane"/>
    <property type="evidence" value="ECO:0007669"/>
    <property type="project" value="UniProtKB-SubCell"/>
</dbReference>
<dbReference type="GO" id="GO:0008417">
    <property type="term" value="F:fucosyltransferase activity"/>
    <property type="evidence" value="ECO:0007669"/>
    <property type="project" value="InterPro"/>
</dbReference>
<evidence type="ECO:0000313" key="9">
    <source>
        <dbReference type="Proteomes" id="UP000011087"/>
    </source>
</evidence>
<evidence type="ECO:0000313" key="7">
    <source>
        <dbReference type="EMBL" id="EKX52944.1"/>
    </source>
</evidence>
<keyword evidence="4 5" id="KW-0808">Transferase</keyword>
<keyword evidence="5" id="KW-0333">Golgi apparatus</keyword>
<dbReference type="PaxDb" id="55529-EKX52944"/>
<dbReference type="InterPro" id="IPR055270">
    <property type="entry name" value="Glyco_tran_10_C"/>
</dbReference>
<keyword evidence="5" id="KW-0812">Transmembrane</keyword>
<dbReference type="OrthoDB" id="9993460at2759"/>
<name>L1JX82_GUITC</name>
<gene>
    <name evidence="7" type="ORF">GUITHDRAFT_101396</name>
</gene>
<protein>
    <recommendedName>
        <fullName evidence="5">Fucosyltransferase</fullName>
        <ecNumber evidence="5">2.4.1.-</ecNumber>
    </recommendedName>
</protein>
<evidence type="ECO:0000259" key="6">
    <source>
        <dbReference type="Pfam" id="PF00852"/>
    </source>
</evidence>
<dbReference type="Gene3D" id="3.40.50.11660">
    <property type="entry name" value="Glycosyl transferase family 10, C-terminal domain"/>
    <property type="match status" value="1"/>
</dbReference>
<accession>L1JX82</accession>
<proteinExistence type="inferred from homology"/>
<sequence length="262" mass="29924">MERRPFVVATLIKWFDAQGFDEEEVASCSVPCLFLKLPEYSNEKCVEEADMLLATTNFQPPPSFAKFAPVSFSSASAQGLTGLLPSWQIWGYFSLESAVNYPEMEREEYMKQFEVELSTRMFSDVPMTFAPRDSDVIRRPTAEKKFGFALYLQSNCVSWRDDIVRELMEHVPVDSLGRCLNNGDIPERMTTVELISRYKFFIAFENSIHHDFVTERIFNAWIAGAIPIYKGAPNVDDFAPSPRSFLLLDDFDSVPALAAYLR</sequence>
<dbReference type="AlphaFoldDB" id="L1JX82"/>
<dbReference type="OMA" id="NCIMTES"/>
<dbReference type="EnsemblProtists" id="EKX52944">
    <property type="protein sequence ID" value="EKX52944"/>
    <property type="gene ID" value="GUITHDRAFT_101396"/>
</dbReference>
<dbReference type="GeneID" id="17309589"/>
<keyword evidence="5" id="KW-0472">Membrane</keyword>
<dbReference type="PANTHER" id="PTHR11929">
    <property type="entry name" value="ALPHA- 1,3 -FUCOSYLTRANSFERASE"/>
    <property type="match status" value="1"/>
</dbReference>
<evidence type="ECO:0000256" key="3">
    <source>
        <dbReference type="ARBA" id="ARBA00022676"/>
    </source>
</evidence>
<feature type="domain" description="Fucosyltransferase C-terminal" evidence="6">
    <location>
        <begin position="144"/>
        <end position="262"/>
    </location>
</feature>
<keyword evidence="3 5" id="KW-0328">Glycosyltransferase</keyword>
<evidence type="ECO:0000256" key="5">
    <source>
        <dbReference type="RuleBase" id="RU003832"/>
    </source>
</evidence>
<dbReference type="KEGG" id="gtt:GUITHDRAFT_101396"/>
<dbReference type="UniPathway" id="UPA00378"/>
<dbReference type="EMBL" id="JH992971">
    <property type="protein sequence ID" value="EKX52944.1"/>
    <property type="molecule type" value="Genomic_DNA"/>
</dbReference>
<reference evidence="8" key="3">
    <citation type="submission" date="2016-03" db="UniProtKB">
        <authorList>
            <consortium name="EnsemblProtists"/>
        </authorList>
    </citation>
    <scope>IDENTIFICATION</scope>
</reference>
<reference evidence="7 9" key="1">
    <citation type="journal article" date="2012" name="Nature">
        <title>Algal genomes reveal evolutionary mosaicism and the fate of nucleomorphs.</title>
        <authorList>
            <consortium name="DOE Joint Genome Institute"/>
            <person name="Curtis B.A."/>
            <person name="Tanifuji G."/>
            <person name="Burki F."/>
            <person name="Gruber A."/>
            <person name="Irimia M."/>
            <person name="Maruyama S."/>
            <person name="Arias M.C."/>
            <person name="Ball S.G."/>
            <person name="Gile G.H."/>
            <person name="Hirakawa Y."/>
            <person name="Hopkins J.F."/>
            <person name="Kuo A."/>
            <person name="Rensing S.A."/>
            <person name="Schmutz J."/>
            <person name="Symeonidi A."/>
            <person name="Elias M."/>
            <person name="Eveleigh R.J."/>
            <person name="Herman E.K."/>
            <person name="Klute M.J."/>
            <person name="Nakayama T."/>
            <person name="Obornik M."/>
            <person name="Reyes-Prieto A."/>
            <person name="Armbrust E.V."/>
            <person name="Aves S.J."/>
            <person name="Beiko R.G."/>
            <person name="Coutinho P."/>
            <person name="Dacks J.B."/>
            <person name="Durnford D.G."/>
            <person name="Fast N.M."/>
            <person name="Green B.R."/>
            <person name="Grisdale C.J."/>
            <person name="Hempel F."/>
            <person name="Henrissat B."/>
            <person name="Hoppner M.P."/>
            <person name="Ishida K."/>
            <person name="Kim E."/>
            <person name="Koreny L."/>
            <person name="Kroth P.G."/>
            <person name="Liu Y."/>
            <person name="Malik S.B."/>
            <person name="Maier U.G."/>
            <person name="McRose D."/>
            <person name="Mock T."/>
            <person name="Neilson J.A."/>
            <person name="Onodera N.T."/>
            <person name="Poole A.M."/>
            <person name="Pritham E.J."/>
            <person name="Richards T.A."/>
            <person name="Rocap G."/>
            <person name="Roy S.W."/>
            <person name="Sarai C."/>
            <person name="Schaack S."/>
            <person name="Shirato S."/>
            <person name="Slamovits C.H."/>
            <person name="Spencer D.F."/>
            <person name="Suzuki S."/>
            <person name="Worden A.Z."/>
            <person name="Zauner S."/>
            <person name="Barry K."/>
            <person name="Bell C."/>
            <person name="Bharti A.K."/>
            <person name="Crow J.A."/>
            <person name="Grimwood J."/>
            <person name="Kramer R."/>
            <person name="Lindquist E."/>
            <person name="Lucas S."/>
            <person name="Salamov A."/>
            <person name="McFadden G.I."/>
            <person name="Lane C.E."/>
            <person name="Keeling P.J."/>
            <person name="Gray M.W."/>
            <person name="Grigoriev I.V."/>
            <person name="Archibald J.M."/>
        </authorList>
    </citation>
    <scope>NUCLEOTIDE SEQUENCE</scope>
    <source>
        <strain evidence="7 9">CCMP2712</strain>
    </source>
</reference>
<dbReference type="HOGENOM" id="CLU_062112_0_0_1"/>
<reference evidence="9" key="2">
    <citation type="submission" date="2012-11" db="EMBL/GenBank/DDBJ databases">
        <authorList>
            <person name="Kuo A."/>
            <person name="Curtis B.A."/>
            <person name="Tanifuji G."/>
            <person name="Burki F."/>
            <person name="Gruber A."/>
            <person name="Irimia M."/>
            <person name="Maruyama S."/>
            <person name="Arias M.C."/>
            <person name="Ball S.G."/>
            <person name="Gile G.H."/>
            <person name="Hirakawa Y."/>
            <person name="Hopkins J.F."/>
            <person name="Rensing S.A."/>
            <person name="Schmutz J."/>
            <person name="Symeonidi A."/>
            <person name="Elias M."/>
            <person name="Eveleigh R.J."/>
            <person name="Herman E.K."/>
            <person name="Klute M.J."/>
            <person name="Nakayama T."/>
            <person name="Obornik M."/>
            <person name="Reyes-Prieto A."/>
            <person name="Armbrust E.V."/>
            <person name="Aves S.J."/>
            <person name="Beiko R.G."/>
            <person name="Coutinho P."/>
            <person name="Dacks J.B."/>
            <person name="Durnford D.G."/>
            <person name="Fast N.M."/>
            <person name="Green B.R."/>
            <person name="Grisdale C."/>
            <person name="Hempe F."/>
            <person name="Henrissat B."/>
            <person name="Hoppner M.P."/>
            <person name="Ishida K.-I."/>
            <person name="Kim E."/>
            <person name="Koreny L."/>
            <person name="Kroth P.G."/>
            <person name="Liu Y."/>
            <person name="Malik S.-B."/>
            <person name="Maier U.G."/>
            <person name="McRose D."/>
            <person name="Mock T."/>
            <person name="Neilson J.A."/>
            <person name="Onodera N.T."/>
            <person name="Poole A.M."/>
            <person name="Pritham E.J."/>
            <person name="Richards T.A."/>
            <person name="Rocap G."/>
            <person name="Roy S.W."/>
            <person name="Sarai C."/>
            <person name="Schaack S."/>
            <person name="Shirato S."/>
            <person name="Slamovits C.H."/>
            <person name="Spencer D.F."/>
            <person name="Suzuki S."/>
            <person name="Worden A.Z."/>
            <person name="Zauner S."/>
            <person name="Barry K."/>
            <person name="Bell C."/>
            <person name="Bharti A.K."/>
            <person name="Crow J.A."/>
            <person name="Grimwood J."/>
            <person name="Kramer R."/>
            <person name="Lindquist E."/>
            <person name="Lucas S."/>
            <person name="Salamov A."/>
            <person name="McFadden G.I."/>
            <person name="Lane C.E."/>
            <person name="Keeling P.J."/>
            <person name="Gray M.W."/>
            <person name="Grigoriev I.V."/>
            <person name="Archibald J.M."/>
        </authorList>
    </citation>
    <scope>NUCLEOTIDE SEQUENCE</scope>
    <source>
        <strain evidence="9">CCMP2712</strain>
    </source>
</reference>
<evidence type="ECO:0000313" key="8">
    <source>
        <dbReference type="EnsemblProtists" id="EKX52944"/>
    </source>
</evidence>
<comment type="similarity">
    <text evidence="2 5">Belongs to the glycosyltransferase 10 family.</text>
</comment>
<dbReference type="eggNOG" id="KOG2619">
    <property type="taxonomic scope" value="Eukaryota"/>
</dbReference>
<organism evidence="7">
    <name type="scientific">Guillardia theta (strain CCMP2712)</name>
    <name type="common">Cryptophyte</name>
    <dbReference type="NCBI Taxonomy" id="905079"/>
    <lineage>
        <taxon>Eukaryota</taxon>
        <taxon>Cryptophyceae</taxon>
        <taxon>Pyrenomonadales</taxon>
        <taxon>Geminigeraceae</taxon>
        <taxon>Guillardia</taxon>
    </lineage>
</organism>
<evidence type="ECO:0000256" key="4">
    <source>
        <dbReference type="ARBA" id="ARBA00022679"/>
    </source>
</evidence>
<keyword evidence="9" id="KW-1185">Reference proteome</keyword>
<comment type="subcellular location">
    <subcellularLocation>
        <location evidence="5">Golgi apparatus</location>
        <location evidence="5">Golgi stack membrane</location>
        <topology evidence="5">Single-pass type II membrane protein</topology>
    </subcellularLocation>
</comment>
<dbReference type="RefSeq" id="XP_005839924.1">
    <property type="nucleotide sequence ID" value="XM_005839867.1"/>
</dbReference>
<dbReference type="InterPro" id="IPR001503">
    <property type="entry name" value="Glyco_trans_10"/>
</dbReference>
<dbReference type="Proteomes" id="UP000011087">
    <property type="component" value="Unassembled WGS sequence"/>
</dbReference>
<dbReference type="Pfam" id="PF00852">
    <property type="entry name" value="Glyco_transf_10"/>
    <property type="match status" value="1"/>
</dbReference>
<dbReference type="SUPFAM" id="SSF53756">
    <property type="entry name" value="UDP-Glycosyltransferase/glycogen phosphorylase"/>
    <property type="match status" value="1"/>
</dbReference>
<dbReference type="InterPro" id="IPR038577">
    <property type="entry name" value="GT10-like_C_sf"/>
</dbReference>
<dbReference type="PANTHER" id="PTHR11929:SF194">
    <property type="entry name" value="ALPHA-(1,3)-FUCOSYLTRANSFERASE 10"/>
    <property type="match status" value="1"/>
</dbReference>
<dbReference type="EC" id="2.4.1.-" evidence="5"/>
<evidence type="ECO:0000256" key="2">
    <source>
        <dbReference type="ARBA" id="ARBA00008919"/>
    </source>
</evidence>
<comment type="pathway">
    <text evidence="1">Protein modification; protein glycosylation.</text>
</comment>